<gene>
    <name evidence="1" type="ORF">LXM26_16300</name>
</gene>
<evidence type="ECO:0000313" key="1">
    <source>
        <dbReference type="EMBL" id="MCF0063072.1"/>
    </source>
</evidence>
<accession>A0A9X1TFL4</accession>
<organism evidence="1 2">
    <name type="scientific">Dyadobacter chenwenxiniae</name>
    <dbReference type="NCBI Taxonomy" id="2906456"/>
    <lineage>
        <taxon>Bacteria</taxon>
        <taxon>Pseudomonadati</taxon>
        <taxon>Bacteroidota</taxon>
        <taxon>Cytophagia</taxon>
        <taxon>Cytophagales</taxon>
        <taxon>Spirosomataceae</taxon>
        <taxon>Dyadobacter</taxon>
    </lineage>
</organism>
<comment type="caution">
    <text evidence="1">The sequence shown here is derived from an EMBL/GenBank/DDBJ whole genome shotgun (WGS) entry which is preliminary data.</text>
</comment>
<proteinExistence type="predicted"/>
<reference evidence="1" key="1">
    <citation type="submission" date="2021-12" db="EMBL/GenBank/DDBJ databases">
        <title>Novel species in genus Dyadobacter.</title>
        <authorList>
            <person name="Ma C."/>
        </authorList>
    </citation>
    <scope>NUCLEOTIDE SEQUENCE</scope>
    <source>
        <strain evidence="1">LJ419</strain>
    </source>
</reference>
<evidence type="ECO:0000313" key="2">
    <source>
        <dbReference type="Proteomes" id="UP001139000"/>
    </source>
</evidence>
<dbReference type="AlphaFoldDB" id="A0A9X1TFL4"/>
<dbReference type="Proteomes" id="UP001139000">
    <property type="component" value="Unassembled WGS sequence"/>
</dbReference>
<dbReference type="RefSeq" id="WP_234656111.1">
    <property type="nucleotide sequence ID" value="NZ_CP094997.1"/>
</dbReference>
<protein>
    <submittedName>
        <fullName evidence="1">Uncharacterized protein</fullName>
    </submittedName>
</protein>
<name>A0A9X1TFL4_9BACT</name>
<keyword evidence="2" id="KW-1185">Reference proteome</keyword>
<sequence length="69" mass="7597">MKTLQANALSQLLSGNNVYPKADAARFELQNENVQSISRAPKIVHFSLNINLIASNNTKLIALRIAYAN</sequence>
<dbReference type="EMBL" id="JAJTTC010000003">
    <property type="protein sequence ID" value="MCF0063072.1"/>
    <property type="molecule type" value="Genomic_DNA"/>
</dbReference>